<gene>
    <name evidence="1" type="ORF">ACE1CC_27075</name>
</gene>
<keyword evidence="2" id="KW-1185">Reference proteome</keyword>
<organism evidence="1 2">
    <name type="scientific">Floridaenema aerugineum BLCC-F46</name>
    <dbReference type="NCBI Taxonomy" id="3153654"/>
    <lineage>
        <taxon>Bacteria</taxon>
        <taxon>Bacillati</taxon>
        <taxon>Cyanobacteriota</taxon>
        <taxon>Cyanophyceae</taxon>
        <taxon>Oscillatoriophycideae</taxon>
        <taxon>Aerosakkonematales</taxon>
        <taxon>Aerosakkonemataceae</taxon>
        <taxon>Floridanema</taxon>
        <taxon>Floridanema aerugineum</taxon>
    </lineage>
</organism>
<reference evidence="1 2" key="1">
    <citation type="submission" date="2024-09" db="EMBL/GenBank/DDBJ databases">
        <title>Floridaenema gen nov. (Aerosakkonemataceae, Aerosakkonematales ord. nov., Cyanobacteria) from benthic tropical and subtropical fresh waters, with the description of four new species.</title>
        <authorList>
            <person name="Moretto J.A."/>
            <person name="Berthold D.E."/>
            <person name="Lefler F.W."/>
            <person name="Huang I.-S."/>
            <person name="Laughinghouse H. IV."/>
        </authorList>
    </citation>
    <scope>NUCLEOTIDE SEQUENCE [LARGE SCALE GENOMIC DNA]</scope>
    <source>
        <strain evidence="1 2">BLCC-F46</strain>
    </source>
</reference>
<evidence type="ECO:0000313" key="2">
    <source>
        <dbReference type="Proteomes" id="UP001576774"/>
    </source>
</evidence>
<proteinExistence type="predicted"/>
<sequence length="45" mass="5369">MKVRSHLIKEKAIRKRTRYAIAFFGKQLVAAKERQVTNRQPLSHY</sequence>
<name>A0ABV4XCV6_9CYAN</name>
<evidence type="ECO:0008006" key="3">
    <source>
        <dbReference type="Google" id="ProtNLM"/>
    </source>
</evidence>
<evidence type="ECO:0000313" key="1">
    <source>
        <dbReference type="EMBL" id="MFB2880529.1"/>
    </source>
</evidence>
<accession>A0ABV4XCV6</accession>
<protein>
    <recommendedName>
        <fullName evidence="3">Ribosomal protein L20</fullName>
    </recommendedName>
</protein>
<dbReference type="RefSeq" id="WP_413273540.1">
    <property type="nucleotide sequence ID" value="NZ_JBHFNQ010000204.1"/>
</dbReference>
<dbReference type="Proteomes" id="UP001576774">
    <property type="component" value="Unassembled WGS sequence"/>
</dbReference>
<comment type="caution">
    <text evidence="1">The sequence shown here is derived from an EMBL/GenBank/DDBJ whole genome shotgun (WGS) entry which is preliminary data.</text>
</comment>
<dbReference type="EMBL" id="JBHFNQ010000204">
    <property type="protein sequence ID" value="MFB2880529.1"/>
    <property type="molecule type" value="Genomic_DNA"/>
</dbReference>